<feature type="compositionally biased region" description="Basic residues" evidence="1">
    <location>
        <begin position="1"/>
        <end position="10"/>
    </location>
</feature>
<name>A0A0G2AUC8_9BACT</name>
<evidence type="ECO:0000313" key="3">
    <source>
        <dbReference type="EMBL" id="KKW36484.1"/>
    </source>
</evidence>
<gene>
    <name evidence="3" type="ORF">UY82_C0023G0003</name>
</gene>
<protein>
    <submittedName>
        <fullName evidence="3">Uncharacterized protein</fullName>
    </submittedName>
</protein>
<feature type="region of interest" description="Disordered" evidence="1">
    <location>
        <begin position="1"/>
        <end position="40"/>
    </location>
</feature>
<keyword evidence="2" id="KW-1133">Transmembrane helix</keyword>
<dbReference type="AlphaFoldDB" id="A0A0G2AUC8"/>
<dbReference type="Proteomes" id="UP000033865">
    <property type="component" value="Unassembled WGS sequence"/>
</dbReference>
<evidence type="ECO:0000313" key="4">
    <source>
        <dbReference type="Proteomes" id="UP000033865"/>
    </source>
</evidence>
<proteinExistence type="predicted"/>
<reference evidence="3 4" key="1">
    <citation type="journal article" date="2015" name="Nature">
        <title>rRNA introns, odd ribosomes, and small enigmatic genomes across a large radiation of phyla.</title>
        <authorList>
            <person name="Brown C.T."/>
            <person name="Hug L.A."/>
            <person name="Thomas B.C."/>
            <person name="Sharon I."/>
            <person name="Castelle C.J."/>
            <person name="Singh A."/>
            <person name="Wilkins M.J."/>
            <person name="Williams K.H."/>
            <person name="Banfield J.F."/>
        </authorList>
    </citation>
    <scope>NUCLEOTIDE SEQUENCE [LARGE SCALE GENOMIC DNA]</scope>
</reference>
<sequence length="90" mass="9833">MDWFKRKKRTSGNQEIRNWDIGKSGDQETDRIPGSPDNRIPGTVRSRGLFRLATPVLLALFTAFLMIHTAAVLSSPQSFITGGGGSSLLS</sequence>
<keyword evidence="2" id="KW-0472">Membrane</keyword>
<accession>A0A0G2AUC8</accession>
<dbReference type="EMBL" id="LCRN01000023">
    <property type="protein sequence ID" value="KKW36484.1"/>
    <property type="molecule type" value="Genomic_DNA"/>
</dbReference>
<keyword evidence="2" id="KW-0812">Transmembrane</keyword>
<feature type="transmembrane region" description="Helical" evidence="2">
    <location>
        <begin position="49"/>
        <end position="71"/>
    </location>
</feature>
<comment type="caution">
    <text evidence="3">The sequence shown here is derived from an EMBL/GenBank/DDBJ whole genome shotgun (WGS) entry which is preliminary data.</text>
</comment>
<evidence type="ECO:0000256" key="1">
    <source>
        <dbReference type="SAM" id="MobiDB-lite"/>
    </source>
</evidence>
<organism evidence="3 4">
    <name type="scientific">Candidatus Uhrbacteria bacterium GW2011_GWC2_53_7</name>
    <dbReference type="NCBI Taxonomy" id="1618986"/>
    <lineage>
        <taxon>Bacteria</taxon>
        <taxon>Candidatus Uhriibacteriota</taxon>
    </lineage>
</organism>
<evidence type="ECO:0000256" key="2">
    <source>
        <dbReference type="SAM" id="Phobius"/>
    </source>
</evidence>
<feature type="compositionally biased region" description="Basic and acidic residues" evidence="1">
    <location>
        <begin position="17"/>
        <end position="31"/>
    </location>
</feature>